<dbReference type="Proteomes" id="UP001217089">
    <property type="component" value="Unassembled WGS sequence"/>
</dbReference>
<reference evidence="4 5" key="1">
    <citation type="submission" date="2022-12" db="EMBL/GenBank/DDBJ databases">
        <title>Chromosome-level genome of Tegillarca granosa.</title>
        <authorList>
            <person name="Kim J."/>
        </authorList>
    </citation>
    <scope>NUCLEOTIDE SEQUENCE [LARGE SCALE GENOMIC DNA]</scope>
    <source>
        <strain evidence="4">Teg-2019</strain>
        <tissue evidence="4">Adductor muscle</tissue>
    </source>
</reference>
<dbReference type="InterPro" id="IPR007751">
    <property type="entry name" value="DUF676_lipase-like"/>
</dbReference>
<dbReference type="EMBL" id="JARBDR010000813">
    <property type="protein sequence ID" value="KAJ8306008.1"/>
    <property type="molecule type" value="Genomic_DNA"/>
</dbReference>
<feature type="region of interest" description="Disordered" evidence="1">
    <location>
        <begin position="271"/>
        <end position="307"/>
    </location>
</feature>
<dbReference type="Gene3D" id="3.40.50.1820">
    <property type="entry name" value="alpha/beta hydrolase"/>
    <property type="match status" value="1"/>
</dbReference>
<feature type="region of interest" description="Disordered" evidence="1">
    <location>
        <begin position="460"/>
        <end position="483"/>
    </location>
</feature>
<feature type="compositionally biased region" description="Low complexity" evidence="1">
    <location>
        <begin position="414"/>
        <end position="428"/>
    </location>
</feature>
<proteinExistence type="predicted"/>
<feature type="compositionally biased region" description="Polar residues" evidence="1">
    <location>
        <begin position="464"/>
        <end position="483"/>
    </location>
</feature>
<dbReference type="InterPro" id="IPR044294">
    <property type="entry name" value="Lipase-like"/>
</dbReference>
<accession>A0ABQ9EL83</accession>
<dbReference type="InterPro" id="IPR029058">
    <property type="entry name" value="AB_hydrolase_fold"/>
</dbReference>
<keyword evidence="2" id="KW-0472">Membrane</keyword>
<feature type="compositionally biased region" description="Basic and acidic residues" evidence="1">
    <location>
        <begin position="1"/>
        <end position="10"/>
    </location>
</feature>
<feature type="region of interest" description="Disordered" evidence="1">
    <location>
        <begin position="395"/>
        <end position="447"/>
    </location>
</feature>
<dbReference type="Pfam" id="PF05057">
    <property type="entry name" value="DUF676"/>
    <property type="match status" value="2"/>
</dbReference>
<keyword evidence="5" id="KW-1185">Reference proteome</keyword>
<gene>
    <name evidence="4" type="ORF">KUTeg_016553</name>
</gene>
<dbReference type="PANTHER" id="PTHR12482">
    <property type="entry name" value="LIPASE ROG1-RELATED-RELATED"/>
    <property type="match status" value="1"/>
</dbReference>
<dbReference type="PANTHER" id="PTHR12482:SF5">
    <property type="entry name" value="DUF676 DOMAIN-CONTAINING PROTEIN"/>
    <property type="match status" value="1"/>
</dbReference>
<feature type="region of interest" description="Disordered" evidence="1">
    <location>
        <begin position="1"/>
        <end position="20"/>
    </location>
</feature>
<evidence type="ECO:0000256" key="1">
    <source>
        <dbReference type="SAM" id="MobiDB-lite"/>
    </source>
</evidence>
<dbReference type="SUPFAM" id="SSF53474">
    <property type="entry name" value="alpha/beta-Hydrolases"/>
    <property type="match status" value="1"/>
</dbReference>
<protein>
    <recommendedName>
        <fullName evidence="3">DUF676 domain-containing protein</fullName>
    </recommendedName>
</protein>
<evidence type="ECO:0000313" key="5">
    <source>
        <dbReference type="Proteomes" id="UP001217089"/>
    </source>
</evidence>
<feature type="compositionally biased region" description="Polar residues" evidence="1">
    <location>
        <begin position="397"/>
        <end position="413"/>
    </location>
</feature>
<comment type="caution">
    <text evidence="4">The sequence shown here is derived from an EMBL/GenBank/DDBJ whole genome shotgun (WGS) entry which is preliminary data.</text>
</comment>
<feature type="domain" description="DUF676" evidence="3">
    <location>
        <begin position="645"/>
        <end position="688"/>
    </location>
</feature>
<sequence>MKSKTPESVKKCGTYSNYSPSDRARIGKFALENGPAKTIKKFQSEFSNLKESTVRSLRDSYKKELTTRKRYLSHLSKQLISNKICNYQIITLFLFVCLAEKKKKEKKSDSSSSNRPDLKLKQKKKFIKNIRPDAFRRPSSYSCSEAEAMTGKTKSEKECELVGYRKKDPLSDMKVQLNPEKDTTVELGTLSPIPSSRFGDDDKLNLSPSLSMPSLFVRSCWSRTSIISLPEMGDEKTGPFKQRRSVKSAMFPLEYNRSDPDMSARINAAKKFSKRTHSHELPSSSTSKGVESSSEPKLQTEATSGANIEKDITSKTEDDIVQTTKTEKDLNLMPKNKTEETVSKGVYSSLADDITKALNEDDNWFVTSNIAADDDISDDETCIANGYDEFLEKSCHENSSTEQNKAENLTLHKSSSSSQINNQPQLSQVSKHLNDSGSGSHSSNTSNEIDVLKKSTEDCAAGGSTPSLSKDSGIITQGSDSSDNGFDERLTVIEFLKEEFQKNPKSVCSLISDDSCDISALATSSSLVQHRASSDTNILKSIDSSSSSGSVQTLVSDSLTQNTMSRSVMSSFSYPELSKYALEDRPKLVTQIGHSTLSFVKLRENMKKQIKFDGHLCSEFPTLASTIPYFHIPEQVEEEEDDGGLHLVVCVHGLDGNSADLRLVKTYLEMALPGYRIEFLMSERNQERIIHIYFITVLQSFVITQFCHFSIISKQFTMKLDTFLDFDVMTDRLVQEILAFIDLYGINPSKISFIGHSLGNLIIRSVVCSQKFSHLVPKLYTFLSLSGPHLGTLYNSSGLVNMGLEMFRHVLLVGSSQDRYVPYHSSRIEMCKAAQRDSSGMDNCILIEYVAEQDKNAFVHSEKWRIYTHFI</sequence>
<evidence type="ECO:0000256" key="2">
    <source>
        <dbReference type="SAM" id="Phobius"/>
    </source>
</evidence>
<feature type="domain" description="DUF676" evidence="3">
    <location>
        <begin position="719"/>
        <end position="810"/>
    </location>
</feature>
<name>A0ABQ9EL83_TEGGR</name>
<feature type="compositionally biased region" description="Polar residues" evidence="1">
    <location>
        <begin position="295"/>
        <end position="306"/>
    </location>
</feature>
<evidence type="ECO:0000313" key="4">
    <source>
        <dbReference type="EMBL" id="KAJ8306008.1"/>
    </source>
</evidence>
<feature type="compositionally biased region" description="Low complexity" evidence="1">
    <location>
        <begin position="436"/>
        <end position="447"/>
    </location>
</feature>
<feature type="compositionally biased region" description="Low complexity" evidence="1">
    <location>
        <begin position="283"/>
        <end position="293"/>
    </location>
</feature>
<keyword evidence="2" id="KW-1133">Transmembrane helix</keyword>
<evidence type="ECO:0000259" key="3">
    <source>
        <dbReference type="Pfam" id="PF05057"/>
    </source>
</evidence>
<keyword evidence="2" id="KW-0812">Transmembrane</keyword>
<organism evidence="4 5">
    <name type="scientific">Tegillarca granosa</name>
    <name type="common">Malaysian cockle</name>
    <name type="synonym">Anadara granosa</name>
    <dbReference type="NCBI Taxonomy" id="220873"/>
    <lineage>
        <taxon>Eukaryota</taxon>
        <taxon>Metazoa</taxon>
        <taxon>Spiralia</taxon>
        <taxon>Lophotrochozoa</taxon>
        <taxon>Mollusca</taxon>
        <taxon>Bivalvia</taxon>
        <taxon>Autobranchia</taxon>
        <taxon>Pteriomorphia</taxon>
        <taxon>Arcoida</taxon>
        <taxon>Arcoidea</taxon>
        <taxon>Arcidae</taxon>
        <taxon>Tegillarca</taxon>
    </lineage>
</organism>
<feature type="transmembrane region" description="Helical" evidence="2">
    <location>
        <begin position="690"/>
        <end position="712"/>
    </location>
</feature>